<dbReference type="Pfam" id="PF22042">
    <property type="entry name" value="EF-G_D2"/>
    <property type="match status" value="1"/>
</dbReference>
<evidence type="ECO:0000256" key="2">
    <source>
        <dbReference type="ARBA" id="ARBA00009978"/>
    </source>
</evidence>
<evidence type="ECO:0000256" key="6">
    <source>
        <dbReference type="ARBA" id="ARBA00023134"/>
    </source>
</evidence>
<keyword evidence="3 8" id="KW-0963">Cytoplasm</keyword>
<dbReference type="InterPro" id="IPR032090">
    <property type="entry name" value="RF3_C"/>
</dbReference>
<dbReference type="GO" id="GO:0016150">
    <property type="term" value="F:translation release factor activity, codon nonspecific"/>
    <property type="evidence" value="ECO:0007669"/>
    <property type="project" value="TreeGrafter"/>
</dbReference>
<dbReference type="InterPro" id="IPR004548">
    <property type="entry name" value="PrfC"/>
</dbReference>
<gene>
    <name evidence="8 10" type="primary">prfC</name>
</gene>
<evidence type="ECO:0000256" key="5">
    <source>
        <dbReference type="ARBA" id="ARBA00022917"/>
    </source>
</evidence>
<organism evidence="10">
    <name type="scientific">Bacteroides coprosuis</name>
    <dbReference type="NCBI Taxonomy" id="151276"/>
    <lineage>
        <taxon>Bacteria</taxon>
        <taxon>Pseudomonadati</taxon>
        <taxon>Bacteroidota</taxon>
        <taxon>Bacteroidia</taxon>
        <taxon>Bacteroidales</taxon>
        <taxon>Bacteroidaceae</taxon>
        <taxon>Bacteroides</taxon>
    </lineage>
</organism>
<dbReference type="InterPro" id="IPR041732">
    <property type="entry name" value="RF3_GTP-bd"/>
</dbReference>
<evidence type="ECO:0000313" key="10">
    <source>
        <dbReference type="EMBL" id="CAD55727.1"/>
    </source>
</evidence>
<dbReference type="InterPro" id="IPR038467">
    <property type="entry name" value="RF3_dom_3_sf"/>
</dbReference>
<evidence type="ECO:0000259" key="9">
    <source>
        <dbReference type="PROSITE" id="PS51722"/>
    </source>
</evidence>
<feature type="domain" description="Tr-type G" evidence="9">
    <location>
        <begin position="8"/>
        <end position="275"/>
    </location>
</feature>
<dbReference type="GO" id="GO:0005525">
    <property type="term" value="F:GTP binding"/>
    <property type="evidence" value="ECO:0007669"/>
    <property type="project" value="UniProtKB-UniRule"/>
</dbReference>
<feature type="binding site" evidence="8">
    <location>
        <begin position="139"/>
        <end position="142"/>
    </location>
    <ligand>
        <name>GTP</name>
        <dbReference type="ChEBI" id="CHEBI:37565"/>
    </ligand>
</feature>
<sequence length="524" mass="60345">MAKIREIERRRTFAIIAHPDAGKTTLTEKFLLFGGQIQVAGAVKSNKIKKTATSDWMEIEKQRGISVTTSVMEFDYKDFKVNILDTPGHQDFVEDTFRTLTAVDSVIIVVDGARGVETQTRKLMEVCRMRKTPVIIFVNKMDREGRDPFDLLDELEEELQIGVRPLSWPIDQGARFRGVYNIYEDKLDLYQPSKQVVTEKVEVRVDSDELLNYIEEGQAQQLREDLELVGGVYPDFNREEYLNAEMAPVFFGSALTNFGVKELLDCFVEIAPSPLPTKAEERLVKPEEPKFTGFVFKITANIDPNHRSCVAFCKICSGKFERNAPYYHVRHDKTMRFSSPTQFMAQRKTTVEEAWAGDIIGLPDNGTFKIGDTLTEGEKLHFKGLPSFSPEMFKYIENADPMKQKQLAKGVEQLMDEGVAQLFVNQFNGRKIIGTVGQLQFEVIQYRLQNEYNASCRWEPVRLYKACWIESDSKEALDEFKKRKYQFMAKDREGRDVFLADSSYMLQMAQSDFKEIKFHFTSEF</sequence>
<dbReference type="NCBIfam" id="TIGR00503">
    <property type="entry name" value="prfC"/>
    <property type="match status" value="1"/>
</dbReference>
<dbReference type="FunFam" id="3.30.70.3280:FF:000001">
    <property type="entry name" value="Peptide chain release factor 3"/>
    <property type="match status" value="1"/>
</dbReference>
<evidence type="ECO:0000256" key="4">
    <source>
        <dbReference type="ARBA" id="ARBA00022741"/>
    </source>
</evidence>
<name>Q7WSZ2_9BACE</name>
<dbReference type="RefSeq" id="WP_040310302.1">
    <property type="nucleotide sequence ID" value="NZ_DYYK01000024.1"/>
</dbReference>
<dbReference type="SUPFAM" id="SSF54980">
    <property type="entry name" value="EF-G C-terminal domain-like"/>
    <property type="match status" value="1"/>
</dbReference>
<evidence type="ECO:0000256" key="1">
    <source>
        <dbReference type="ARBA" id="ARBA00004496"/>
    </source>
</evidence>
<evidence type="ECO:0000256" key="3">
    <source>
        <dbReference type="ARBA" id="ARBA00022490"/>
    </source>
</evidence>
<dbReference type="SUPFAM" id="SSF52540">
    <property type="entry name" value="P-loop containing nucleoside triphosphate hydrolases"/>
    <property type="match status" value="1"/>
</dbReference>
<dbReference type="PANTHER" id="PTHR43556">
    <property type="entry name" value="PEPTIDE CHAIN RELEASE FACTOR RF3"/>
    <property type="match status" value="1"/>
</dbReference>
<dbReference type="HAMAP" id="MF_00072">
    <property type="entry name" value="Rel_fac_3"/>
    <property type="match status" value="1"/>
</dbReference>
<dbReference type="InterPro" id="IPR005225">
    <property type="entry name" value="Small_GTP-bd"/>
</dbReference>
<dbReference type="NCBIfam" id="NF001964">
    <property type="entry name" value="PRK00741.1"/>
    <property type="match status" value="1"/>
</dbReference>
<reference evidence="10" key="1">
    <citation type="journal article" date="2003" name="Appl. Environ. Microbiol.">
        <title>Identification of a new ribosomal protection type of tetracycline resistance gene, tet(36), from swine manure pits.</title>
        <authorList>
            <person name="Whittle G."/>
            <person name="Whitehead T.R."/>
            <person name="Hamburger N."/>
            <person name="Shoemaker N.B."/>
            <person name="Cotta M.A."/>
            <person name="Salyers A.A."/>
        </authorList>
    </citation>
    <scope>NUCLEOTIDE SEQUENCE</scope>
</reference>
<dbReference type="GO" id="GO:0003924">
    <property type="term" value="F:GTPase activity"/>
    <property type="evidence" value="ECO:0007669"/>
    <property type="project" value="InterPro"/>
</dbReference>
<dbReference type="InterPro" id="IPR000795">
    <property type="entry name" value="T_Tr_GTP-bd_dom"/>
</dbReference>
<feature type="binding site" evidence="8">
    <location>
        <begin position="85"/>
        <end position="89"/>
    </location>
    <ligand>
        <name>GTP</name>
        <dbReference type="ChEBI" id="CHEBI:37565"/>
    </ligand>
</feature>
<keyword evidence="6 8" id="KW-0342">GTP-binding</keyword>
<evidence type="ECO:0000256" key="7">
    <source>
        <dbReference type="ARBA" id="ARBA00073639"/>
    </source>
</evidence>
<dbReference type="GO" id="GO:0016149">
    <property type="term" value="F:translation release factor activity, codon specific"/>
    <property type="evidence" value="ECO:0007669"/>
    <property type="project" value="UniProtKB-UniRule"/>
</dbReference>
<dbReference type="InterPro" id="IPR053905">
    <property type="entry name" value="EF-G-like_DII"/>
</dbReference>
<dbReference type="GO" id="GO:0006449">
    <property type="term" value="P:regulation of translational termination"/>
    <property type="evidence" value="ECO:0007669"/>
    <property type="project" value="UniProtKB-UniRule"/>
</dbReference>
<dbReference type="PRINTS" id="PR00315">
    <property type="entry name" value="ELONGATNFCT"/>
</dbReference>
<accession>Q7WSZ2</accession>
<dbReference type="Gene3D" id="3.40.50.300">
    <property type="entry name" value="P-loop containing nucleotide triphosphate hydrolases"/>
    <property type="match status" value="2"/>
</dbReference>
<dbReference type="NCBIfam" id="TIGR00231">
    <property type="entry name" value="small_GTP"/>
    <property type="match status" value="1"/>
</dbReference>
<dbReference type="PROSITE" id="PS51722">
    <property type="entry name" value="G_TR_2"/>
    <property type="match status" value="1"/>
</dbReference>
<dbReference type="InterPro" id="IPR027417">
    <property type="entry name" value="P-loop_NTPase"/>
</dbReference>
<dbReference type="PANTHER" id="PTHR43556:SF2">
    <property type="entry name" value="PEPTIDE CHAIN RELEASE FACTOR RF3"/>
    <property type="match status" value="1"/>
</dbReference>
<dbReference type="InterPro" id="IPR009000">
    <property type="entry name" value="Transl_B-barrel_sf"/>
</dbReference>
<comment type="function">
    <text evidence="8">Increases the formation of ribosomal termination complexes and stimulates activities of RF-1 and RF-2. It binds guanine nucleotides and has strong preference for UGA stop codons. It may interact directly with the ribosome. The stimulation of RF-1 and RF-2 is significantly reduced by GTP and GDP, but not by GMP.</text>
</comment>
<comment type="similarity">
    <text evidence="2 8">Belongs to the TRAFAC class translation factor GTPase superfamily. Classic translation factor GTPase family. PrfC subfamily.</text>
</comment>
<comment type="subcellular location">
    <subcellularLocation>
        <location evidence="1 8">Cytoplasm</location>
    </subcellularLocation>
</comment>
<dbReference type="SUPFAM" id="SSF50447">
    <property type="entry name" value="Translation proteins"/>
    <property type="match status" value="1"/>
</dbReference>
<dbReference type="EMBL" id="AJ514254">
    <property type="protein sequence ID" value="CAD55727.1"/>
    <property type="molecule type" value="Genomic_DNA"/>
</dbReference>
<dbReference type="PROSITE" id="PS00301">
    <property type="entry name" value="G_TR_1"/>
    <property type="match status" value="1"/>
</dbReference>
<comment type="caution">
    <text evidence="8">Lacks conserved residue(s) required for the propagation of feature annotation.</text>
</comment>
<dbReference type="GO" id="GO:0005829">
    <property type="term" value="C:cytosol"/>
    <property type="evidence" value="ECO:0007669"/>
    <property type="project" value="TreeGrafter"/>
</dbReference>
<dbReference type="FunFam" id="3.40.50.300:FF:000542">
    <property type="entry name" value="Peptide chain release factor 3"/>
    <property type="match status" value="1"/>
</dbReference>
<protein>
    <recommendedName>
        <fullName evidence="7 8">Peptide chain release factor 3</fullName>
        <shortName evidence="8">RF-3</shortName>
    </recommendedName>
</protein>
<dbReference type="InterPro" id="IPR035647">
    <property type="entry name" value="EFG_III/V"/>
</dbReference>
<dbReference type="AlphaFoldDB" id="Q7WSZ2"/>
<dbReference type="InterPro" id="IPR031157">
    <property type="entry name" value="G_TR_CS"/>
</dbReference>
<keyword evidence="5 8" id="KW-0648">Protein biosynthesis</keyword>
<dbReference type="CDD" id="cd04169">
    <property type="entry name" value="RF3"/>
    <property type="match status" value="1"/>
</dbReference>
<dbReference type="CDD" id="cd16259">
    <property type="entry name" value="RF3_III"/>
    <property type="match status" value="1"/>
</dbReference>
<dbReference type="Gene3D" id="3.30.70.3280">
    <property type="entry name" value="Peptide chain release factor 3, domain III"/>
    <property type="match status" value="1"/>
</dbReference>
<evidence type="ECO:0000256" key="8">
    <source>
        <dbReference type="HAMAP-Rule" id="MF_00072"/>
    </source>
</evidence>
<proteinExistence type="inferred from homology"/>
<keyword evidence="4 8" id="KW-0547">Nucleotide-binding</keyword>
<dbReference type="Pfam" id="PF16658">
    <property type="entry name" value="RF3_C"/>
    <property type="match status" value="1"/>
</dbReference>
<dbReference type="Pfam" id="PF00009">
    <property type="entry name" value="GTP_EFTU"/>
    <property type="match status" value="1"/>
</dbReference>